<keyword evidence="1 5" id="KW-0808">Transferase</keyword>
<keyword evidence="2" id="KW-0012">Acyltransferase</keyword>
<dbReference type="PANTHER" id="PTHR43792">
    <property type="entry name" value="GNAT FAMILY, PUTATIVE (AFU_ORTHOLOGUE AFUA_3G00765)-RELATED-RELATED"/>
    <property type="match status" value="1"/>
</dbReference>
<evidence type="ECO:0000256" key="1">
    <source>
        <dbReference type="ARBA" id="ARBA00022679"/>
    </source>
</evidence>
<dbReference type="AlphaFoldDB" id="A0A6N2R4Q9"/>
<dbReference type="GO" id="GO:0008999">
    <property type="term" value="F:protein-N-terminal-alanine acetyltransferase activity"/>
    <property type="evidence" value="ECO:0007669"/>
    <property type="project" value="TreeGrafter"/>
</dbReference>
<dbReference type="Pfam" id="PF13302">
    <property type="entry name" value="Acetyltransf_3"/>
    <property type="match status" value="1"/>
</dbReference>
<dbReference type="InterPro" id="IPR000182">
    <property type="entry name" value="GNAT_dom"/>
</dbReference>
<evidence type="ECO:0000256" key="2">
    <source>
        <dbReference type="ARBA" id="ARBA00023315"/>
    </source>
</evidence>
<dbReference type="PROSITE" id="PS51186">
    <property type="entry name" value="GNAT"/>
    <property type="match status" value="1"/>
</dbReference>
<name>A0A6N2R4Q9_9ACTO</name>
<dbReference type="InterPro" id="IPR051531">
    <property type="entry name" value="N-acetyltransferase"/>
</dbReference>
<evidence type="ECO:0000313" key="5">
    <source>
        <dbReference type="EMBL" id="VYS75726.1"/>
    </source>
</evidence>
<dbReference type="EMBL" id="CACRSM010000002">
    <property type="protein sequence ID" value="VYS75726.1"/>
    <property type="molecule type" value="Genomic_DNA"/>
</dbReference>
<feature type="domain" description="N-acetyltransferase" evidence="4">
    <location>
        <begin position="44"/>
        <end position="213"/>
    </location>
</feature>
<protein>
    <submittedName>
        <fullName evidence="5">Ribosomal-protein-S5-alanine N-acetyltransferase</fullName>
    </submittedName>
</protein>
<dbReference type="Gene3D" id="3.40.630.30">
    <property type="match status" value="1"/>
</dbReference>
<proteinExistence type="inferred from homology"/>
<evidence type="ECO:0000259" key="4">
    <source>
        <dbReference type="PROSITE" id="PS51186"/>
    </source>
</evidence>
<reference evidence="5" key="1">
    <citation type="submission" date="2019-11" db="EMBL/GenBank/DDBJ databases">
        <authorList>
            <person name="Feng L."/>
        </authorList>
    </citation>
    <scope>NUCLEOTIDE SEQUENCE</scope>
    <source>
        <strain evidence="5">AodontolyticusLFYP35</strain>
    </source>
</reference>
<dbReference type="PANTHER" id="PTHR43792:SF8">
    <property type="entry name" value="[RIBOSOMAL PROTEIN US5]-ALANINE N-ACETYLTRANSFERASE"/>
    <property type="match status" value="1"/>
</dbReference>
<dbReference type="GO" id="GO:0005737">
    <property type="term" value="C:cytoplasm"/>
    <property type="evidence" value="ECO:0007669"/>
    <property type="project" value="TreeGrafter"/>
</dbReference>
<sequence>MGLRELFAPAAVWGRDPSFFSVRIEDPVSEGFIRASSSASPEVMTIRPLLGRDHLRIDSVRRSNSAWLNPWDATLPEGAVEELPTLWDYMRRADRDQRQGHSLILMPEFDGKPVGQFTLSQVQWGAMSQGILGYWVAQEAAHMGVASLVVAYMMDLVIGELGLHRIEVNVRPENERSLGLCRKLGLREEGYRERYMNIAGQWADHVSFAMDAESLPEGGMVASLYGQSLR</sequence>
<accession>A0A6N2R4Q9</accession>
<evidence type="ECO:0000256" key="3">
    <source>
        <dbReference type="ARBA" id="ARBA00038502"/>
    </source>
</evidence>
<dbReference type="InterPro" id="IPR016181">
    <property type="entry name" value="Acyl_CoA_acyltransferase"/>
</dbReference>
<organism evidence="5">
    <name type="scientific">Schaalia odontolytica</name>
    <dbReference type="NCBI Taxonomy" id="1660"/>
    <lineage>
        <taxon>Bacteria</taxon>
        <taxon>Bacillati</taxon>
        <taxon>Actinomycetota</taxon>
        <taxon>Actinomycetes</taxon>
        <taxon>Actinomycetales</taxon>
        <taxon>Actinomycetaceae</taxon>
        <taxon>Schaalia</taxon>
    </lineage>
</organism>
<comment type="similarity">
    <text evidence="3">Belongs to the acetyltransferase family. RimJ subfamily.</text>
</comment>
<gene>
    <name evidence="5" type="ORF">AOLFYP35_00155</name>
</gene>
<dbReference type="SUPFAM" id="SSF55729">
    <property type="entry name" value="Acyl-CoA N-acyltransferases (Nat)"/>
    <property type="match status" value="1"/>
</dbReference>